<gene>
    <name evidence="2" type="ORF">H1R20_g6570</name>
</gene>
<keyword evidence="3" id="KW-1185">Reference proteome</keyword>
<feature type="compositionally biased region" description="Basic and acidic residues" evidence="1">
    <location>
        <begin position="118"/>
        <end position="132"/>
    </location>
</feature>
<accession>A0A9W8J981</accession>
<dbReference type="Proteomes" id="UP001140091">
    <property type="component" value="Unassembled WGS sequence"/>
</dbReference>
<evidence type="ECO:0000313" key="2">
    <source>
        <dbReference type="EMBL" id="KAJ2930522.1"/>
    </source>
</evidence>
<feature type="region of interest" description="Disordered" evidence="1">
    <location>
        <begin position="94"/>
        <end position="146"/>
    </location>
</feature>
<comment type="caution">
    <text evidence="2">The sequence shown here is derived from an EMBL/GenBank/DDBJ whole genome shotgun (WGS) entry which is preliminary data.</text>
</comment>
<dbReference type="AlphaFoldDB" id="A0A9W8J981"/>
<reference evidence="2" key="1">
    <citation type="submission" date="2022-06" db="EMBL/GenBank/DDBJ databases">
        <title>Genome Sequence of Candolleomyces eurysporus.</title>
        <authorList>
            <person name="Buettner E."/>
        </authorList>
    </citation>
    <scope>NUCLEOTIDE SEQUENCE</scope>
    <source>
        <strain evidence="2">VTCC 930004</strain>
    </source>
</reference>
<evidence type="ECO:0000313" key="3">
    <source>
        <dbReference type="Proteomes" id="UP001140091"/>
    </source>
</evidence>
<dbReference type="EMBL" id="JANBPK010000833">
    <property type="protein sequence ID" value="KAJ2930522.1"/>
    <property type="molecule type" value="Genomic_DNA"/>
</dbReference>
<name>A0A9W8J981_9AGAR</name>
<feature type="non-terminal residue" evidence="2">
    <location>
        <position position="166"/>
    </location>
</feature>
<feature type="compositionally biased region" description="Polar residues" evidence="1">
    <location>
        <begin position="94"/>
        <end position="107"/>
    </location>
</feature>
<evidence type="ECO:0000256" key="1">
    <source>
        <dbReference type="SAM" id="MobiDB-lite"/>
    </source>
</evidence>
<organism evidence="2 3">
    <name type="scientific">Candolleomyces eurysporus</name>
    <dbReference type="NCBI Taxonomy" id="2828524"/>
    <lineage>
        <taxon>Eukaryota</taxon>
        <taxon>Fungi</taxon>
        <taxon>Dikarya</taxon>
        <taxon>Basidiomycota</taxon>
        <taxon>Agaricomycotina</taxon>
        <taxon>Agaricomycetes</taxon>
        <taxon>Agaricomycetidae</taxon>
        <taxon>Agaricales</taxon>
        <taxon>Agaricineae</taxon>
        <taxon>Psathyrellaceae</taxon>
        <taxon>Candolleomyces</taxon>
    </lineage>
</organism>
<proteinExistence type="predicted"/>
<sequence>MPHPGADPSESAIVQEAICVLQHSDGNVFRSDTFFQLTTLKATLACQNAELCAHLLVHQATSVCINKLREQMEWHEHHCLCNFRLPPFPGIAASSRTHNASVSTTKDQAVPASSSKKSVKEWKEGRDKEKTSKSQAASAKLSEALGEASTSKFFVKGKETVYKTKT</sequence>
<protein>
    <submittedName>
        <fullName evidence="2">Uncharacterized protein</fullName>
    </submittedName>
</protein>